<accession>A0A433UHH4</accession>
<evidence type="ECO:0000313" key="2">
    <source>
        <dbReference type="Proteomes" id="UP000271624"/>
    </source>
</evidence>
<gene>
    <name evidence="1" type="ORF">DSM106972_096470</name>
</gene>
<dbReference type="OrthoDB" id="516757at2"/>
<name>A0A433UHH4_9CYAN</name>
<dbReference type="EMBL" id="RSCL01000060">
    <property type="protein sequence ID" value="RUS93291.1"/>
    <property type="molecule type" value="Genomic_DNA"/>
</dbReference>
<dbReference type="Proteomes" id="UP000271624">
    <property type="component" value="Unassembled WGS sequence"/>
</dbReference>
<reference evidence="1" key="1">
    <citation type="submission" date="2018-12" db="EMBL/GenBank/DDBJ databases">
        <authorList>
            <person name="Will S."/>
            <person name="Neumann-Schaal M."/>
            <person name="Henke P."/>
        </authorList>
    </citation>
    <scope>NUCLEOTIDE SEQUENCE</scope>
    <source>
        <strain evidence="1">PCC 7102</strain>
    </source>
</reference>
<dbReference type="RefSeq" id="WP_127087555.1">
    <property type="nucleotide sequence ID" value="NZ_RSCL01000060.1"/>
</dbReference>
<organism evidence="1 2">
    <name type="scientific">Dulcicalothrix desertica PCC 7102</name>
    <dbReference type="NCBI Taxonomy" id="232991"/>
    <lineage>
        <taxon>Bacteria</taxon>
        <taxon>Bacillati</taxon>
        <taxon>Cyanobacteriota</taxon>
        <taxon>Cyanophyceae</taxon>
        <taxon>Nostocales</taxon>
        <taxon>Calotrichaceae</taxon>
        <taxon>Dulcicalothrix</taxon>
    </lineage>
</organism>
<comment type="caution">
    <text evidence="1">The sequence shown here is derived from an EMBL/GenBank/DDBJ whole genome shotgun (WGS) entry which is preliminary data.</text>
</comment>
<proteinExistence type="predicted"/>
<sequence length="63" mass="7262">MSTGKGKKRIREQPVLYDEPKKKRGVMLTDTAWYKIQELAALNSMSASEYLEQMIRNHSMTDG</sequence>
<keyword evidence="2" id="KW-1185">Reference proteome</keyword>
<protein>
    <submittedName>
        <fullName evidence="1">Uncharacterized protein</fullName>
    </submittedName>
</protein>
<reference evidence="1" key="2">
    <citation type="journal article" date="2019" name="Genome Biol. Evol.">
        <title>Day and night: Metabolic profiles and evolutionary relationships of six axenic non-marine cyanobacteria.</title>
        <authorList>
            <person name="Will S.E."/>
            <person name="Henke P."/>
            <person name="Boedeker C."/>
            <person name="Huang S."/>
            <person name="Brinkmann H."/>
            <person name="Rohde M."/>
            <person name="Jarek M."/>
            <person name="Friedl T."/>
            <person name="Seufert S."/>
            <person name="Schumacher M."/>
            <person name="Overmann J."/>
            <person name="Neumann-Schaal M."/>
            <person name="Petersen J."/>
        </authorList>
    </citation>
    <scope>NUCLEOTIDE SEQUENCE [LARGE SCALE GENOMIC DNA]</scope>
    <source>
        <strain evidence="1">PCC 7102</strain>
    </source>
</reference>
<evidence type="ECO:0000313" key="1">
    <source>
        <dbReference type="EMBL" id="RUS93291.1"/>
    </source>
</evidence>
<dbReference type="AlphaFoldDB" id="A0A433UHH4"/>